<dbReference type="Gene3D" id="3.30.460.10">
    <property type="entry name" value="Beta Polymerase, domain 2"/>
    <property type="match status" value="1"/>
</dbReference>
<dbReference type="NCBIfam" id="TIGR00277">
    <property type="entry name" value="HDIG"/>
    <property type="match status" value="1"/>
</dbReference>
<evidence type="ECO:0000256" key="1">
    <source>
        <dbReference type="ARBA" id="ARBA00001946"/>
    </source>
</evidence>
<name>A0ABV6YLI2_UNCEI</name>
<keyword evidence="5" id="KW-0479">Metal-binding</keyword>
<dbReference type="Gene3D" id="1.10.246.80">
    <property type="match status" value="1"/>
</dbReference>
<protein>
    <submittedName>
        <fullName evidence="13">CCA tRNA nucleotidyltransferase</fullName>
    </submittedName>
</protein>
<dbReference type="SUPFAM" id="SSF81891">
    <property type="entry name" value="Poly A polymerase C-terminal region-like"/>
    <property type="match status" value="1"/>
</dbReference>
<evidence type="ECO:0000256" key="9">
    <source>
        <dbReference type="RuleBase" id="RU003953"/>
    </source>
</evidence>
<dbReference type="InterPro" id="IPR032828">
    <property type="entry name" value="PolyA_RNA-bd"/>
</dbReference>
<evidence type="ECO:0000256" key="6">
    <source>
        <dbReference type="ARBA" id="ARBA00022741"/>
    </source>
</evidence>
<keyword evidence="14" id="KW-1185">Reference proteome</keyword>
<keyword evidence="7" id="KW-0460">Magnesium</keyword>
<comment type="similarity">
    <text evidence="9">Belongs to the tRNA nucleotidyltransferase/poly(A) polymerase family.</text>
</comment>
<evidence type="ECO:0000256" key="3">
    <source>
        <dbReference type="ARBA" id="ARBA00022694"/>
    </source>
</evidence>
<sequence length="474" mass="53719">MASKADRTFEPERLRREIPHGAMEIIAEIAKAGGQTYLVGGCLRDLLLGRSPKDWDIATDLRPDQVKPLFRKVHEVGVAFGTLIVPWRGGAYEVTTLRTEGGYSDSRHPDEVAYTDQIGEDLKRRDFTINAMAWNPRGDQIEDPFNGARDLREQRIRAVGDPVRRFEEDALRLMRAVRFASQLEFDIEEETWQAIKTLSEGLERISVERIRDELNLILLSNRPSRGLLLLQDAGLLRLVLPELEACRGVEQNRFHAHDVFMHSLYAIDAAPAGNLDVRLAALLHDIAKPDTREERNGDYTFYAHQVVGARKVGRILRRLRYPNDVRERVTHLVYHHMFYYEPHWTDSAVRRFARTVGLDDIPDLIQLRLADMAGNKRKSSDTRPLQALLSRVDEVIAKDTALSVKDLAIGGRELMELGLAEGPGIGRILRALLEKVLDDPDVNTPEALLDEARALLESGYHLRPEPQSSETPSE</sequence>
<evidence type="ECO:0000256" key="2">
    <source>
        <dbReference type="ARBA" id="ARBA00022679"/>
    </source>
</evidence>
<dbReference type="Proteomes" id="UP001593833">
    <property type="component" value="Unassembled WGS sequence"/>
</dbReference>
<keyword evidence="8 9" id="KW-0694">RNA-binding</keyword>
<feature type="domain" description="tRNA nucleotidyltransferase/poly(A) polymerase RNA and SrmB- binding" evidence="11">
    <location>
        <begin position="185"/>
        <end position="245"/>
    </location>
</feature>
<comment type="cofactor">
    <cofactor evidence="1">
        <name>Mg(2+)</name>
        <dbReference type="ChEBI" id="CHEBI:18420"/>
    </cofactor>
</comment>
<dbReference type="EMBL" id="JBHPKH010000059">
    <property type="protein sequence ID" value="MFC1573001.1"/>
    <property type="molecule type" value="Genomic_DNA"/>
</dbReference>
<dbReference type="CDD" id="cd00077">
    <property type="entry name" value="HDc"/>
    <property type="match status" value="1"/>
</dbReference>
<dbReference type="InterPro" id="IPR003607">
    <property type="entry name" value="HD/PDEase_dom"/>
</dbReference>
<comment type="caution">
    <text evidence="13">The sequence shown here is derived from an EMBL/GenBank/DDBJ whole genome shotgun (WGS) entry which is preliminary data.</text>
</comment>
<evidence type="ECO:0000256" key="5">
    <source>
        <dbReference type="ARBA" id="ARBA00022723"/>
    </source>
</evidence>
<accession>A0ABV6YLI2</accession>
<proteinExistence type="inferred from homology"/>
<evidence type="ECO:0000256" key="8">
    <source>
        <dbReference type="ARBA" id="ARBA00022884"/>
    </source>
</evidence>
<feature type="domain" description="Poly A polymerase head" evidence="10">
    <location>
        <begin position="36"/>
        <end position="157"/>
    </location>
</feature>
<dbReference type="PANTHER" id="PTHR46173:SF1">
    <property type="entry name" value="CCA TRNA NUCLEOTIDYLTRANSFERASE 1, MITOCHONDRIAL"/>
    <property type="match status" value="1"/>
</dbReference>
<evidence type="ECO:0000259" key="11">
    <source>
        <dbReference type="Pfam" id="PF12627"/>
    </source>
</evidence>
<dbReference type="Pfam" id="PF12627">
    <property type="entry name" value="PolyA_pol_RNAbd"/>
    <property type="match status" value="1"/>
</dbReference>
<dbReference type="InterPro" id="IPR006675">
    <property type="entry name" value="HDIG_dom"/>
</dbReference>
<evidence type="ECO:0000259" key="12">
    <source>
        <dbReference type="Pfam" id="PF13735"/>
    </source>
</evidence>
<keyword evidence="3" id="KW-0819">tRNA processing</keyword>
<evidence type="ECO:0000313" key="13">
    <source>
        <dbReference type="EMBL" id="MFC1573001.1"/>
    </source>
</evidence>
<evidence type="ECO:0000256" key="4">
    <source>
        <dbReference type="ARBA" id="ARBA00022695"/>
    </source>
</evidence>
<keyword evidence="6" id="KW-0547">Nucleotide-binding</keyword>
<dbReference type="PANTHER" id="PTHR46173">
    <property type="entry name" value="CCA TRNA NUCLEOTIDYLTRANSFERASE 1, MITOCHONDRIAL"/>
    <property type="match status" value="1"/>
</dbReference>
<dbReference type="InterPro" id="IPR002646">
    <property type="entry name" value="PolA_pol_head_dom"/>
</dbReference>
<dbReference type="Pfam" id="PF01743">
    <property type="entry name" value="PolyA_pol"/>
    <property type="match status" value="1"/>
</dbReference>
<dbReference type="InterPro" id="IPR032810">
    <property type="entry name" value="CCA-adding_enz_C"/>
</dbReference>
<dbReference type="InterPro" id="IPR050264">
    <property type="entry name" value="Bact_CCA-adding_enz_type3_sf"/>
</dbReference>
<organism evidence="13 14">
    <name type="scientific">Eiseniibacteriota bacterium</name>
    <dbReference type="NCBI Taxonomy" id="2212470"/>
    <lineage>
        <taxon>Bacteria</taxon>
        <taxon>Candidatus Eiseniibacteriota</taxon>
    </lineage>
</organism>
<keyword evidence="2 9" id="KW-0808">Transferase</keyword>
<evidence type="ECO:0000256" key="7">
    <source>
        <dbReference type="ARBA" id="ARBA00022842"/>
    </source>
</evidence>
<dbReference type="SUPFAM" id="SSF81301">
    <property type="entry name" value="Nucleotidyltransferase"/>
    <property type="match status" value="1"/>
</dbReference>
<dbReference type="Gene3D" id="1.10.3090.10">
    <property type="entry name" value="cca-adding enzyme, domain 2"/>
    <property type="match status" value="1"/>
</dbReference>
<dbReference type="InterPro" id="IPR043519">
    <property type="entry name" value="NT_sf"/>
</dbReference>
<keyword evidence="4" id="KW-0548">Nucleotidyltransferase</keyword>
<feature type="domain" description="CCA-adding enzyme C-terminal" evidence="12">
    <location>
        <begin position="310"/>
        <end position="451"/>
    </location>
</feature>
<dbReference type="CDD" id="cd05398">
    <property type="entry name" value="NT_ClassII-CCAase"/>
    <property type="match status" value="1"/>
</dbReference>
<evidence type="ECO:0000313" key="14">
    <source>
        <dbReference type="Proteomes" id="UP001593833"/>
    </source>
</evidence>
<dbReference type="Pfam" id="PF13735">
    <property type="entry name" value="tRNA_NucTran2_2"/>
    <property type="match status" value="1"/>
</dbReference>
<gene>
    <name evidence="13" type="ORF">ACFL6M_05320</name>
</gene>
<reference evidence="13 14" key="1">
    <citation type="submission" date="2024-09" db="EMBL/GenBank/DDBJ databases">
        <authorList>
            <person name="D'Angelo T."/>
        </authorList>
    </citation>
    <scope>NUCLEOTIDE SEQUENCE [LARGE SCALE GENOMIC DNA]</scope>
    <source>
        <strain evidence="13">SAG AM-320-E07</strain>
    </source>
</reference>
<evidence type="ECO:0000259" key="10">
    <source>
        <dbReference type="Pfam" id="PF01743"/>
    </source>
</evidence>